<accession>A0A1S8CYT4</accession>
<evidence type="ECO:0000313" key="2">
    <source>
        <dbReference type="Proteomes" id="UP000054844"/>
    </source>
</evidence>
<dbReference type="Proteomes" id="UP000054844">
    <property type="component" value="Unassembled WGS sequence"/>
</dbReference>
<name>A0A1S8CYT4_9PROT</name>
<keyword evidence="2" id="KW-1185">Reference proteome</keyword>
<gene>
    <name evidence="1" type="ORF">APZ41_020990</name>
</gene>
<organism evidence="1 2">
    <name type="scientific">Roseomonas mucosa</name>
    <dbReference type="NCBI Taxonomy" id="207340"/>
    <lineage>
        <taxon>Bacteria</taxon>
        <taxon>Pseudomonadati</taxon>
        <taxon>Pseudomonadota</taxon>
        <taxon>Alphaproteobacteria</taxon>
        <taxon>Acetobacterales</taxon>
        <taxon>Roseomonadaceae</taxon>
        <taxon>Roseomonas</taxon>
    </lineage>
</organism>
<dbReference type="STRING" id="207340.APZ41_020990"/>
<dbReference type="RefSeq" id="WP_139341812.1">
    <property type="nucleotide sequence ID" value="NZ_LLWF02000155.1"/>
</dbReference>
<comment type="caution">
    <text evidence="1">The sequence shown here is derived from an EMBL/GenBank/DDBJ whole genome shotgun (WGS) entry which is preliminary data.</text>
</comment>
<reference evidence="1" key="1">
    <citation type="submission" date="2016-12" db="EMBL/GenBank/DDBJ databases">
        <title>Draft genome sequence of Roseomonas mucosa strain AU37, isolated from a peripheral intravenous catheter.</title>
        <authorList>
            <person name="Choudhury M.A."/>
            <person name="Sidjabat H.E."/>
            <person name="Wailan A.M."/>
            <person name="Zhang L."/>
            <person name="Marsh N.M."/>
            <person name="Rickard C.M."/>
            <person name="Davies M."/>
            <person name="Mcmillan D.J."/>
        </authorList>
    </citation>
    <scope>NUCLEOTIDE SEQUENCE [LARGE SCALE GENOMIC DNA]</scope>
    <source>
        <strain evidence="1">AU37</strain>
    </source>
</reference>
<dbReference type="EMBL" id="LLWF02000155">
    <property type="protein sequence ID" value="ONH81226.1"/>
    <property type="molecule type" value="Genomic_DNA"/>
</dbReference>
<sequence length="213" mass="23704">MPSALAPDTPPALAGEAAPLAPAHTDWLRNRLRVSGPAAQVAGFREAAAGSGVIPWQYDLERLREDWFLQLAGPPDGERAISLAGARILSQRLRDAVAAGQQRAVARMAADDDRRCPFDLHRLLPVPEPILSLGPDDPQARAWLWAHWGTTRALRRVREVPARRDGRQRRMDALAVEFWSADWSPWQALRRLRRTWPALVLELRPDYAGPGDG</sequence>
<evidence type="ECO:0000313" key="1">
    <source>
        <dbReference type="EMBL" id="ONH81226.1"/>
    </source>
</evidence>
<dbReference type="AlphaFoldDB" id="A0A1S8CYT4"/>
<proteinExistence type="predicted"/>
<protein>
    <submittedName>
        <fullName evidence="1">Uncharacterized protein</fullName>
    </submittedName>
</protein>
<dbReference type="OrthoDB" id="7240222at2"/>